<reference evidence="5" key="1">
    <citation type="submission" date="2018-07" db="EMBL/GenBank/DDBJ databases">
        <authorList>
            <consortium name="Genoscope - CEA"/>
            <person name="William W."/>
        </authorList>
    </citation>
    <scope>NUCLEOTIDE SEQUENCE</scope>
    <source>
        <strain evidence="5">IK1</strain>
    </source>
</reference>
<evidence type="ECO:0000259" key="4">
    <source>
        <dbReference type="Pfam" id="PF13193"/>
    </source>
</evidence>
<dbReference type="PANTHER" id="PTHR43767:SF1">
    <property type="entry name" value="NONRIBOSOMAL PEPTIDE SYNTHASE PES1 (EUROFUNG)-RELATED"/>
    <property type="match status" value="1"/>
</dbReference>
<dbReference type="Pfam" id="PF13193">
    <property type="entry name" value="AMP-binding_C"/>
    <property type="match status" value="1"/>
</dbReference>
<dbReference type="InterPro" id="IPR050237">
    <property type="entry name" value="ATP-dep_AMP-bd_enzyme"/>
</dbReference>
<dbReference type="EMBL" id="UPXX01000018">
    <property type="protein sequence ID" value="VBB43310.1"/>
    <property type="molecule type" value="Genomic_DNA"/>
</dbReference>
<sequence>MSKKFLLKELSRYDIGTYADIIYRNALLYADEEAFKYGKETMTFSQFNASVNRLIEALRSIGIKKGDVLGVLSWNCLEYLHVYGAAMKGGFIISPFNPRLKKDELDYVINYSECKVLFVGPQLLETALSLKQRLPGVEHVVAFGDAPTDVLGYSGWTAGREDREPDVYAEENDPLFLFYTSGTTGVPRGALYTQIRSMDDTRRFATALSLETGDRHVQIMPLFHVGGTKNLWGYFFVAGSNVLMPQISFDPAATMQVLQDEKATDIHIVPTHLAAFMALPDVDQYDLSHLKRMFYAASPMPVELLKKGMEKWGPVFMQFYGATENGPNVLVLSKRQHDVLHKSLEEQKILASAGFPHIGVHVRIVNSEREDCRPGEVGEIVVKSKATMVEYWRKPEDTQQTVVDGWVSAGDLGCYDENGYVYIVDRKKDMIVSGGENVFPREVEEVLHQHDDVLEAAVIGIPDPYWVEKVHAVVVLKAGARATGADLIAFCKERLAGYKAPKSVEIVPDLPKNPAGKILKKEIRHKYWTDRDRKI</sequence>
<protein>
    <submittedName>
        <fullName evidence="5">Putative long-chain-fatty-acid--CoA ligase</fullName>
    </submittedName>
</protein>
<dbReference type="PANTHER" id="PTHR43767">
    <property type="entry name" value="LONG-CHAIN-FATTY-ACID--COA LIGASE"/>
    <property type="match status" value="1"/>
</dbReference>
<dbReference type="PROSITE" id="PS00455">
    <property type="entry name" value="AMP_BINDING"/>
    <property type="match status" value="1"/>
</dbReference>
<evidence type="ECO:0000313" key="5">
    <source>
        <dbReference type="EMBL" id="VBB43310.1"/>
    </source>
</evidence>
<dbReference type="InterPro" id="IPR045851">
    <property type="entry name" value="AMP-bd_C_sf"/>
</dbReference>
<dbReference type="NCBIfam" id="NF004837">
    <property type="entry name" value="PRK06187.1"/>
    <property type="match status" value="1"/>
</dbReference>
<keyword evidence="2 5" id="KW-0436">Ligase</keyword>
<name>A0A653A5K2_UNCDX</name>
<dbReference type="Gene3D" id="3.30.300.30">
    <property type="match status" value="1"/>
</dbReference>
<dbReference type="AlphaFoldDB" id="A0A653A5K2"/>
<dbReference type="Pfam" id="PF00501">
    <property type="entry name" value="AMP-binding"/>
    <property type="match status" value="1"/>
</dbReference>
<dbReference type="InterPro" id="IPR042099">
    <property type="entry name" value="ANL_N_sf"/>
</dbReference>
<organism evidence="5">
    <name type="scientific">Uncultured Desulfatiglans sp</name>
    <dbReference type="NCBI Taxonomy" id="1748965"/>
    <lineage>
        <taxon>Bacteria</taxon>
        <taxon>Pseudomonadati</taxon>
        <taxon>Thermodesulfobacteriota</taxon>
        <taxon>Desulfobacteria</taxon>
        <taxon>Desulfatiglandales</taxon>
        <taxon>Desulfatiglandaceae</taxon>
        <taxon>Desulfatiglans</taxon>
        <taxon>environmental samples</taxon>
    </lineage>
</organism>
<dbReference type="Gene3D" id="3.40.50.12780">
    <property type="entry name" value="N-terminal domain of ligase-like"/>
    <property type="match status" value="1"/>
</dbReference>
<proteinExistence type="inferred from homology"/>
<accession>A0A653A5K2</accession>
<comment type="similarity">
    <text evidence="1">Belongs to the ATP-dependent AMP-binding enzyme family.</text>
</comment>
<dbReference type="InterPro" id="IPR000873">
    <property type="entry name" value="AMP-dep_synth/lig_dom"/>
</dbReference>
<dbReference type="SUPFAM" id="SSF56801">
    <property type="entry name" value="Acetyl-CoA synthetase-like"/>
    <property type="match status" value="1"/>
</dbReference>
<evidence type="ECO:0000256" key="1">
    <source>
        <dbReference type="ARBA" id="ARBA00006432"/>
    </source>
</evidence>
<feature type="domain" description="AMP-dependent synthetase/ligase" evidence="3">
    <location>
        <begin position="25"/>
        <end position="392"/>
    </location>
</feature>
<dbReference type="GO" id="GO:0016878">
    <property type="term" value="F:acid-thiol ligase activity"/>
    <property type="evidence" value="ECO:0007669"/>
    <property type="project" value="UniProtKB-ARBA"/>
</dbReference>
<gene>
    <name evidence="5" type="ORF">TRIP_B250387</name>
</gene>
<dbReference type="InterPro" id="IPR025110">
    <property type="entry name" value="AMP-bd_C"/>
</dbReference>
<evidence type="ECO:0000259" key="3">
    <source>
        <dbReference type="Pfam" id="PF00501"/>
    </source>
</evidence>
<evidence type="ECO:0000256" key="2">
    <source>
        <dbReference type="ARBA" id="ARBA00022598"/>
    </source>
</evidence>
<dbReference type="FunFam" id="3.30.300.30:FF:000008">
    <property type="entry name" value="2,3-dihydroxybenzoate-AMP ligase"/>
    <property type="match status" value="1"/>
</dbReference>
<dbReference type="InterPro" id="IPR020845">
    <property type="entry name" value="AMP-binding_CS"/>
</dbReference>
<feature type="domain" description="AMP-binding enzyme C-terminal" evidence="4">
    <location>
        <begin position="442"/>
        <end position="517"/>
    </location>
</feature>